<reference evidence="2 3" key="1">
    <citation type="submission" date="2016-10" db="EMBL/GenBank/DDBJ databases">
        <authorList>
            <person name="de Groot N.N."/>
        </authorList>
    </citation>
    <scope>NUCLEOTIDE SEQUENCE [LARGE SCALE GENOMIC DNA]</scope>
    <source>
        <strain evidence="2 3">DSM 19886</strain>
    </source>
</reference>
<dbReference type="SUPFAM" id="SSF51445">
    <property type="entry name" value="(Trans)glycosidases"/>
    <property type="match status" value="1"/>
</dbReference>
<dbReference type="InterPro" id="IPR017853">
    <property type="entry name" value="GH"/>
</dbReference>
<organism evidence="2 3">
    <name type="scientific">Kriegella aquimaris</name>
    <dbReference type="NCBI Taxonomy" id="192904"/>
    <lineage>
        <taxon>Bacteria</taxon>
        <taxon>Pseudomonadati</taxon>
        <taxon>Bacteroidota</taxon>
        <taxon>Flavobacteriia</taxon>
        <taxon>Flavobacteriales</taxon>
        <taxon>Flavobacteriaceae</taxon>
        <taxon>Kriegella</taxon>
    </lineage>
</organism>
<keyword evidence="1" id="KW-0732">Signal</keyword>
<dbReference type="Gene3D" id="3.20.20.80">
    <property type="entry name" value="Glycosidases"/>
    <property type="match status" value="1"/>
</dbReference>
<dbReference type="PANTHER" id="PTHR12631:SF10">
    <property type="entry name" value="BETA-XYLOSIDASE-LIKE PROTEIN-RELATED"/>
    <property type="match status" value="1"/>
</dbReference>
<gene>
    <name evidence="2" type="ORF">SAMN04488514_109146</name>
</gene>
<evidence type="ECO:0000313" key="3">
    <source>
        <dbReference type="Proteomes" id="UP000199440"/>
    </source>
</evidence>
<dbReference type="STRING" id="192904.SAMN04488514_109146"/>
<evidence type="ECO:0000256" key="1">
    <source>
        <dbReference type="SAM" id="SignalP"/>
    </source>
</evidence>
<dbReference type="GO" id="GO:0004553">
    <property type="term" value="F:hydrolase activity, hydrolyzing O-glycosyl compounds"/>
    <property type="evidence" value="ECO:0007669"/>
    <property type="project" value="TreeGrafter"/>
</dbReference>
<dbReference type="EMBL" id="FNGV01000009">
    <property type="protein sequence ID" value="SDM49501.1"/>
    <property type="molecule type" value="Genomic_DNA"/>
</dbReference>
<feature type="signal peptide" evidence="1">
    <location>
        <begin position="1"/>
        <end position="22"/>
    </location>
</feature>
<accession>A0A1G9TPB7</accession>
<dbReference type="AlphaFoldDB" id="A0A1G9TPB7"/>
<keyword evidence="3" id="KW-1185">Reference proteome</keyword>
<dbReference type="Proteomes" id="UP000199440">
    <property type="component" value="Unassembled WGS sequence"/>
</dbReference>
<keyword evidence="2" id="KW-0378">Hydrolase</keyword>
<evidence type="ECO:0000313" key="2">
    <source>
        <dbReference type="EMBL" id="SDM49501.1"/>
    </source>
</evidence>
<sequence length="474" mass="54424">MKKKIFLNALAVLFLTANICMAQYECTNWKNIKAAAPELEQVGLMATKTATEIESSPWSIGCETMDRDYTIFNNYKDYVGELGAKSARLQGGWAKCEKEKGVYSFNWLDEHVYGLEEQGVKPWISLSYGNPLYKSDPNLGSRIFSSEETLDAWCAWVAATVSRYKGTVNEWEVWNEPNYGNKGGETYAKLLMRTIQTIKEIQPDAVIIGFALSGTPLDFTREVFDILKTNNMVDKVDYLTYHPYAYNPDDSYVQVAKLKSLAESYNPKIKLFQGENAAPSDNHYVYHALKDYPWTEISQAKWYMRRMAGDRVRDIRTSVFGIIDMKYTEVLLSMGLLRSNLKQEVLYKKPAFYAVQHMMTFFDNSVIPIGESKFESSSVREMTVAGFKKNNTPVALVWYKDEIPSDELKWDVKDITIHNMNFKDPVYADMLSGKIYELKGDWKNEGKNAKFEKLPVWDSVMMIAERSEITFKAE</sequence>
<feature type="chain" id="PRO_5011736134" evidence="1">
    <location>
        <begin position="23"/>
        <end position="474"/>
    </location>
</feature>
<name>A0A1G9TPB7_9FLAO</name>
<dbReference type="InterPro" id="IPR051923">
    <property type="entry name" value="Glycosyl_Hydrolase_39"/>
</dbReference>
<dbReference type="RefSeq" id="WP_089892312.1">
    <property type="nucleotide sequence ID" value="NZ_FNGV01000009.1"/>
</dbReference>
<dbReference type="OrthoDB" id="9800974at2"/>
<protein>
    <submittedName>
        <fullName evidence="2">Glycosyl hydrolases family 39</fullName>
    </submittedName>
</protein>
<proteinExistence type="predicted"/>
<dbReference type="PANTHER" id="PTHR12631">
    <property type="entry name" value="ALPHA-L-IDURONIDASE"/>
    <property type="match status" value="1"/>
</dbReference>